<dbReference type="Pfam" id="PF00561">
    <property type="entry name" value="Abhydrolase_1"/>
    <property type="match status" value="1"/>
</dbReference>
<dbReference type="PANTHER" id="PTHR43433">
    <property type="entry name" value="HYDROLASE, ALPHA/BETA FOLD FAMILY PROTEIN"/>
    <property type="match status" value="1"/>
</dbReference>
<dbReference type="AlphaFoldDB" id="A0ABD4T6G1"/>
<keyword evidence="2" id="KW-0378">Hydrolase</keyword>
<dbReference type="PRINTS" id="PR00111">
    <property type="entry name" value="ABHYDROLASE"/>
</dbReference>
<gene>
    <name evidence="2" type="ORF">QQ91_0014590</name>
</gene>
<name>A0ABD4T6G1_9CYAN</name>
<evidence type="ECO:0000259" key="1">
    <source>
        <dbReference type="Pfam" id="PF00561"/>
    </source>
</evidence>
<dbReference type="SUPFAM" id="SSF53474">
    <property type="entry name" value="alpha/beta-Hydrolases"/>
    <property type="match status" value="1"/>
</dbReference>
<dbReference type="EMBL" id="JTHE03000086">
    <property type="protein sequence ID" value="MCM1984049.1"/>
    <property type="molecule type" value="Genomic_DNA"/>
</dbReference>
<dbReference type="Proteomes" id="UP000031561">
    <property type="component" value="Unassembled WGS sequence"/>
</dbReference>
<comment type="caution">
    <text evidence="2">The sequence shown here is derived from an EMBL/GenBank/DDBJ whole genome shotgun (WGS) entry which is preliminary data.</text>
</comment>
<organism evidence="2 3">
    <name type="scientific">Lyngbya confervoides BDU141951</name>
    <dbReference type="NCBI Taxonomy" id="1574623"/>
    <lineage>
        <taxon>Bacteria</taxon>
        <taxon>Bacillati</taxon>
        <taxon>Cyanobacteriota</taxon>
        <taxon>Cyanophyceae</taxon>
        <taxon>Oscillatoriophycideae</taxon>
        <taxon>Oscillatoriales</taxon>
        <taxon>Microcoleaceae</taxon>
        <taxon>Lyngbya</taxon>
    </lineage>
</organism>
<proteinExistence type="predicted"/>
<accession>A0ABD4T6G1</accession>
<protein>
    <submittedName>
        <fullName evidence="2">Alpha/beta hydrolase</fullName>
    </submittedName>
</protein>
<dbReference type="PANTHER" id="PTHR43433:SF5">
    <property type="entry name" value="AB HYDROLASE-1 DOMAIN-CONTAINING PROTEIN"/>
    <property type="match status" value="1"/>
</dbReference>
<dbReference type="GO" id="GO:0016787">
    <property type="term" value="F:hydrolase activity"/>
    <property type="evidence" value="ECO:0007669"/>
    <property type="project" value="UniProtKB-KW"/>
</dbReference>
<evidence type="ECO:0000313" key="2">
    <source>
        <dbReference type="EMBL" id="MCM1984049.1"/>
    </source>
</evidence>
<sequence length="260" mass="28254">MTSRSLSRRTQTVGDIDIHYQIQGSGPPLVMIIGLSFSLRDWGADLIQRLSSSHQLILFDNRDAGLTQESRRNYTIQDMADDTAGLIKALGISKADIFGVSMGGAIAQHLALRHPNTVDRLILGCTFAGGDCSQPGDFTGFLSGNLPSLLFTPEYLDQHQGSINDFLDQTRPYHSSGSALHRQLNAIATHDTCDRLADIVAPTLVITGDRDIAIPAANSQLLAERIPKARLEIIPEAAHGFCYSHAQTTAEQIQMFLALS</sequence>
<dbReference type="Gene3D" id="3.40.50.1820">
    <property type="entry name" value="alpha/beta hydrolase"/>
    <property type="match status" value="1"/>
</dbReference>
<evidence type="ECO:0000313" key="3">
    <source>
        <dbReference type="Proteomes" id="UP000031561"/>
    </source>
</evidence>
<reference evidence="2 3" key="1">
    <citation type="journal article" date="2015" name="Genome Announc.">
        <title>Draft Genome Sequence of Filamentous Marine Cyanobacterium Lyngbya confervoides Strain BDU141951.</title>
        <authorList>
            <person name="Chandrababunaidu M.M."/>
            <person name="Sen D."/>
            <person name="Tripathy S."/>
        </authorList>
    </citation>
    <scope>NUCLEOTIDE SEQUENCE [LARGE SCALE GENOMIC DNA]</scope>
    <source>
        <strain evidence="2 3">BDU141951</strain>
    </source>
</reference>
<keyword evidence="3" id="KW-1185">Reference proteome</keyword>
<dbReference type="RefSeq" id="WP_166282964.1">
    <property type="nucleotide sequence ID" value="NZ_JTHE03000086.1"/>
</dbReference>
<dbReference type="InterPro" id="IPR029058">
    <property type="entry name" value="AB_hydrolase_fold"/>
</dbReference>
<dbReference type="InterPro" id="IPR050471">
    <property type="entry name" value="AB_hydrolase"/>
</dbReference>
<feature type="domain" description="AB hydrolase-1" evidence="1">
    <location>
        <begin position="27"/>
        <end position="135"/>
    </location>
</feature>
<dbReference type="InterPro" id="IPR000073">
    <property type="entry name" value="AB_hydrolase_1"/>
</dbReference>